<evidence type="ECO:0000256" key="1">
    <source>
        <dbReference type="SAM" id="SignalP"/>
    </source>
</evidence>
<dbReference type="RefSeq" id="WP_091053679.1">
    <property type="nucleotide sequence ID" value="NZ_FNGF01000007.1"/>
</dbReference>
<dbReference type="InterPro" id="IPR024267">
    <property type="entry name" value="DUF4878"/>
</dbReference>
<dbReference type="EMBL" id="FNGF01000007">
    <property type="protein sequence ID" value="SDL60793.1"/>
    <property type="molecule type" value="Genomic_DNA"/>
</dbReference>
<organism evidence="3 4">
    <name type="scientific">Glycomyces sambucus</name>
    <dbReference type="NCBI Taxonomy" id="380244"/>
    <lineage>
        <taxon>Bacteria</taxon>
        <taxon>Bacillati</taxon>
        <taxon>Actinomycetota</taxon>
        <taxon>Actinomycetes</taxon>
        <taxon>Glycomycetales</taxon>
        <taxon>Glycomycetaceae</taxon>
        <taxon>Glycomyces</taxon>
    </lineage>
</organism>
<feature type="chain" id="PRO_5038622130" description="DUF4878 domain-containing protein" evidence="1">
    <location>
        <begin position="29"/>
        <end position="156"/>
    </location>
</feature>
<dbReference type="Proteomes" id="UP000198662">
    <property type="component" value="Unassembled WGS sequence"/>
</dbReference>
<sequence length="156" mass="16486">MSSNVNLRRATALTGGAFALALALAACGAGNDTPEGTVEGFLKDGAEDMVNAMFDGDGEKAADIAGDYFCADDVAGVEDAAAQFEGMTDEEKQQMEEMAGDTFSMFEDMSYEIGETTEDGDTATVEVSITANDETTEDSFDLVKEDDAWKICGYMA</sequence>
<accession>A0A1G9LG86</accession>
<gene>
    <name evidence="3" type="ORF">SAMN05216298_4485</name>
</gene>
<protein>
    <recommendedName>
        <fullName evidence="2">DUF4878 domain-containing protein</fullName>
    </recommendedName>
</protein>
<dbReference type="AlphaFoldDB" id="A0A1G9LG86"/>
<dbReference type="Gene3D" id="3.10.450.50">
    <property type="match status" value="1"/>
</dbReference>
<proteinExistence type="predicted"/>
<feature type="signal peptide" evidence="1">
    <location>
        <begin position="1"/>
        <end position="28"/>
    </location>
</feature>
<evidence type="ECO:0000313" key="4">
    <source>
        <dbReference type="Proteomes" id="UP000198662"/>
    </source>
</evidence>
<keyword evidence="1" id="KW-0732">Signal</keyword>
<dbReference type="SUPFAM" id="SSF54427">
    <property type="entry name" value="NTF2-like"/>
    <property type="match status" value="1"/>
</dbReference>
<keyword evidence="4" id="KW-1185">Reference proteome</keyword>
<name>A0A1G9LG86_9ACTN</name>
<feature type="domain" description="DUF4878" evidence="2">
    <location>
        <begin position="43"/>
        <end position="152"/>
    </location>
</feature>
<dbReference type="Pfam" id="PF12870">
    <property type="entry name" value="DUF4878"/>
    <property type="match status" value="1"/>
</dbReference>
<dbReference type="STRING" id="380244.SAMN05216298_4485"/>
<dbReference type="OrthoDB" id="5194449at2"/>
<dbReference type="InterPro" id="IPR032710">
    <property type="entry name" value="NTF2-like_dom_sf"/>
</dbReference>
<reference evidence="4" key="1">
    <citation type="submission" date="2016-10" db="EMBL/GenBank/DDBJ databases">
        <authorList>
            <person name="Varghese N."/>
            <person name="Submissions S."/>
        </authorList>
    </citation>
    <scope>NUCLEOTIDE SEQUENCE [LARGE SCALE GENOMIC DNA]</scope>
    <source>
        <strain evidence="4">CGMCC 4.3147</strain>
    </source>
</reference>
<evidence type="ECO:0000259" key="2">
    <source>
        <dbReference type="Pfam" id="PF12870"/>
    </source>
</evidence>
<evidence type="ECO:0000313" key="3">
    <source>
        <dbReference type="EMBL" id="SDL60793.1"/>
    </source>
</evidence>